<keyword evidence="2" id="KW-1185">Reference proteome</keyword>
<reference evidence="1 2" key="1">
    <citation type="submission" date="2020-05" db="EMBL/GenBank/DDBJ databases">
        <authorList>
            <person name="Petersen J."/>
            <person name="Sayavedra L."/>
        </authorList>
    </citation>
    <scope>NUCLEOTIDE SEQUENCE [LARGE SCALE GENOMIC DNA]</scope>
    <source>
        <strain evidence="1">B thermophilus SOXS</strain>
    </source>
</reference>
<comment type="caution">
    <text evidence="1">The sequence shown here is derived from an EMBL/GenBank/DDBJ whole genome shotgun (WGS) entry which is preliminary data.</text>
</comment>
<dbReference type="Proteomes" id="UP000643672">
    <property type="component" value="Unassembled WGS sequence"/>
</dbReference>
<gene>
    <name evidence="1" type="ORF">THERMOS_92</name>
</gene>
<dbReference type="EMBL" id="CAESAQ020000009">
    <property type="protein sequence ID" value="CAB5494378.1"/>
    <property type="molecule type" value="Genomic_DNA"/>
</dbReference>
<sequence>MLFLEGKHFVRGRNGYKPFPTIGLAFLVCCWKKLLNG</sequence>
<accession>A0A8H8XAT5</accession>
<proteinExistence type="predicted"/>
<dbReference type="AlphaFoldDB" id="A0A8H8XAT5"/>
<organism evidence="1 2">
    <name type="scientific">Bathymodiolus thermophilus thioautotrophic gill symbiont</name>
    <dbReference type="NCBI Taxonomy" id="2360"/>
    <lineage>
        <taxon>Bacteria</taxon>
        <taxon>Pseudomonadati</taxon>
        <taxon>Pseudomonadota</taxon>
        <taxon>Gammaproteobacteria</taxon>
        <taxon>sulfur-oxidizing symbionts</taxon>
    </lineage>
</organism>
<evidence type="ECO:0000313" key="1">
    <source>
        <dbReference type="EMBL" id="CAB5494378.1"/>
    </source>
</evidence>
<evidence type="ECO:0000313" key="2">
    <source>
        <dbReference type="Proteomes" id="UP000643672"/>
    </source>
</evidence>
<name>A0A8H8XAT5_9GAMM</name>
<protein>
    <submittedName>
        <fullName evidence="1">Uncharacterized protein</fullName>
    </submittedName>
</protein>